<feature type="domain" description="UspA" evidence="1">
    <location>
        <begin position="3"/>
        <end position="113"/>
    </location>
</feature>
<evidence type="ECO:0000313" key="2">
    <source>
        <dbReference type="EMBL" id="KAA5803958.1"/>
    </source>
</evidence>
<name>A0A5M6ZL64_9PROT</name>
<gene>
    <name evidence="2" type="ORF">F1654_09205</name>
</gene>
<reference evidence="2 3" key="1">
    <citation type="submission" date="2019-09" db="EMBL/GenBank/DDBJ databases">
        <authorList>
            <person name="Kevbrin V."/>
            <person name="Grouzdev D.S."/>
        </authorList>
    </citation>
    <scope>NUCLEOTIDE SEQUENCE [LARGE SCALE GENOMIC DNA]</scope>
    <source>
        <strain evidence="2 3">G-192</strain>
    </source>
</reference>
<dbReference type="SUPFAM" id="SSF52402">
    <property type="entry name" value="Adenine nucleotide alpha hydrolases-like"/>
    <property type="match status" value="1"/>
</dbReference>
<proteinExistence type="predicted"/>
<evidence type="ECO:0000313" key="3">
    <source>
        <dbReference type="Proteomes" id="UP000325122"/>
    </source>
</evidence>
<protein>
    <submittedName>
        <fullName evidence="2">RNA methyltransferase</fullName>
    </submittedName>
</protein>
<dbReference type="GO" id="GO:0032259">
    <property type="term" value="P:methylation"/>
    <property type="evidence" value="ECO:0007669"/>
    <property type="project" value="UniProtKB-KW"/>
</dbReference>
<sequence length="158" mass="16587">MTMTRKFLLVADGSDESRMAAYFAARRARNTGGAVTILAVAEADGSGELWLGVGEAMRAEALTRAETALECLAEDVEEVTGARPEVILREGVMLDELRKLISEDDAIAILVLGAAPEGDGPGPLVAGLARGKGLFDERVIPVTVIPAGLTREQLKALA</sequence>
<dbReference type="RefSeq" id="WP_150023225.1">
    <property type="nucleotide sequence ID" value="NZ_VWOJ01000002.1"/>
</dbReference>
<keyword evidence="2" id="KW-0489">Methyltransferase</keyword>
<dbReference type="Pfam" id="PF00582">
    <property type="entry name" value="Usp"/>
    <property type="match status" value="1"/>
</dbReference>
<dbReference type="Gene3D" id="3.40.50.620">
    <property type="entry name" value="HUPs"/>
    <property type="match status" value="1"/>
</dbReference>
<dbReference type="Proteomes" id="UP000325122">
    <property type="component" value="Unassembled WGS sequence"/>
</dbReference>
<dbReference type="InterPro" id="IPR006016">
    <property type="entry name" value="UspA"/>
</dbReference>
<keyword evidence="3" id="KW-1185">Reference proteome</keyword>
<keyword evidence="2" id="KW-0808">Transferase</keyword>
<dbReference type="GO" id="GO:0008168">
    <property type="term" value="F:methyltransferase activity"/>
    <property type="evidence" value="ECO:0007669"/>
    <property type="project" value="UniProtKB-KW"/>
</dbReference>
<dbReference type="AlphaFoldDB" id="A0A5M6ZL64"/>
<evidence type="ECO:0000259" key="1">
    <source>
        <dbReference type="Pfam" id="PF00582"/>
    </source>
</evidence>
<organism evidence="2 3">
    <name type="scientific">Alkalicaulis satelles</name>
    <dbReference type="NCBI Taxonomy" id="2609175"/>
    <lineage>
        <taxon>Bacteria</taxon>
        <taxon>Pseudomonadati</taxon>
        <taxon>Pseudomonadota</taxon>
        <taxon>Alphaproteobacteria</taxon>
        <taxon>Maricaulales</taxon>
        <taxon>Maricaulaceae</taxon>
        <taxon>Alkalicaulis</taxon>
    </lineage>
</organism>
<comment type="caution">
    <text evidence="2">The sequence shown here is derived from an EMBL/GenBank/DDBJ whole genome shotgun (WGS) entry which is preliminary data.</text>
</comment>
<dbReference type="EMBL" id="VWOJ01000002">
    <property type="protein sequence ID" value="KAA5803958.1"/>
    <property type="molecule type" value="Genomic_DNA"/>
</dbReference>
<accession>A0A5M6ZL64</accession>
<dbReference type="InterPro" id="IPR014729">
    <property type="entry name" value="Rossmann-like_a/b/a_fold"/>
</dbReference>